<dbReference type="Proteomes" id="UP000276133">
    <property type="component" value="Unassembled WGS sequence"/>
</dbReference>
<dbReference type="EMBL" id="REGN01000225">
    <property type="protein sequence ID" value="RNA43409.1"/>
    <property type="molecule type" value="Genomic_DNA"/>
</dbReference>
<evidence type="ECO:0000256" key="1">
    <source>
        <dbReference type="SAM" id="Phobius"/>
    </source>
</evidence>
<gene>
    <name evidence="2" type="ORF">BpHYR1_024169</name>
</gene>
<sequence>MNNCLRQIQYGYWNWYGKLCLTVLMCLFHPLKDIHFEDFCKRLEIKNTEKITFYQMNPKITSSHISTLSTTPNEVKKPRISESGEGCFRGCHNNYLELQKIQVAVTMNAWNARTWTLTNEYSN</sequence>
<feature type="transmembrane region" description="Helical" evidence="1">
    <location>
        <begin position="12"/>
        <end position="31"/>
    </location>
</feature>
<dbReference type="AlphaFoldDB" id="A0A3M7T663"/>
<keyword evidence="1" id="KW-0812">Transmembrane</keyword>
<protein>
    <submittedName>
        <fullName evidence="2">Uncharacterized protein</fullName>
    </submittedName>
</protein>
<proteinExistence type="predicted"/>
<keyword evidence="1" id="KW-0472">Membrane</keyword>
<keyword evidence="1" id="KW-1133">Transmembrane helix</keyword>
<evidence type="ECO:0000313" key="2">
    <source>
        <dbReference type="EMBL" id="RNA43409.1"/>
    </source>
</evidence>
<accession>A0A3M7T663</accession>
<evidence type="ECO:0000313" key="3">
    <source>
        <dbReference type="Proteomes" id="UP000276133"/>
    </source>
</evidence>
<reference evidence="2 3" key="1">
    <citation type="journal article" date="2018" name="Sci. Rep.">
        <title>Genomic signatures of local adaptation to the degree of environmental predictability in rotifers.</title>
        <authorList>
            <person name="Franch-Gras L."/>
            <person name="Hahn C."/>
            <person name="Garcia-Roger E.M."/>
            <person name="Carmona M.J."/>
            <person name="Serra M."/>
            <person name="Gomez A."/>
        </authorList>
    </citation>
    <scope>NUCLEOTIDE SEQUENCE [LARGE SCALE GENOMIC DNA]</scope>
    <source>
        <strain evidence="2">HYR1</strain>
    </source>
</reference>
<organism evidence="2 3">
    <name type="scientific">Brachionus plicatilis</name>
    <name type="common">Marine rotifer</name>
    <name type="synonym">Brachionus muelleri</name>
    <dbReference type="NCBI Taxonomy" id="10195"/>
    <lineage>
        <taxon>Eukaryota</taxon>
        <taxon>Metazoa</taxon>
        <taxon>Spiralia</taxon>
        <taxon>Gnathifera</taxon>
        <taxon>Rotifera</taxon>
        <taxon>Eurotatoria</taxon>
        <taxon>Monogononta</taxon>
        <taxon>Pseudotrocha</taxon>
        <taxon>Ploima</taxon>
        <taxon>Brachionidae</taxon>
        <taxon>Brachionus</taxon>
    </lineage>
</organism>
<comment type="caution">
    <text evidence="2">The sequence shown here is derived from an EMBL/GenBank/DDBJ whole genome shotgun (WGS) entry which is preliminary data.</text>
</comment>
<name>A0A3M7T663_BRAPC</name>
<keyword evidence="3" id="KW-1185">Reference proteome</keyword>